<sequence>MSWNKEDLSQYNFADSPWFIVSTNGKVDIGNQQGFGDTKIGLQPEVMYKLVHEWLKSNHDLSSNKRIH</sequence>
<organism evidence="1 2">
    <name type="scientific">Peribacillus simplex</name>
    <dbReference type="NCBI Taxonomy" id="1478"/>
    <lineage>
        <taxon>Bacteria</taxon>
        <taxon>Bacillati</taxon>
        <taxon>Bacillota</taxon>
        <taxon>Bacilli</taxon>
        <taxon>Bacillales</taxon>
        <taxon>Bacillaceae</taxon>
        <taxon>Peribacillus</taxon>
    </lineage>
</organism>
<dbReference type="EMBL" id="VNKI01000001">
    <property type="protein sequence ID" value="TVX83692.1"/>
    <property type="molecule type" value="Genomic_DNA"/>
</dbReference>
<reference evidence="1 2" key="1">
    <citation type="submission" date="2019-07" db="EMBL/GenBank/DDBJ databases">
        <title>Genome assembly of Bacillus simplex strain GGC-P6A.</title>
        <authorList>
            <person name="Jennings M.E."/>
            <person name="Barton H.A."/>
        </authorList>
    </citation>
    <scope>NUCLEOTIDE SEQUENCE [LARGE SCALE GENOMIC DNA]</scope>
    <source>
        <strain evidence="1 2">GGC-P6A</strain>
    </source>
</reference>
<dbReference type="AlphaFoldDB" id="A0A8B5Y3H7"/>
<proteinExistence type="predicted"/>
<protein>
    <submittedName>
        <fullName evidence="1">Uncharacterized protein</fullName>
    </submittedName>
</protein>
<gene>
    <name evidence="1" type="ORF">FQP34_00080</name>
</gene>
<name>A0A8B5Y3H7_9BACI</name>
<dbReference type="RefSeq" id="WP_144476206.1">
    <property type="nucleotide sequence ID" value="NZ_JARMTY010000025.1"/>
</dbReference>
<dbReference type="Proteomes" id="UP000317770">
    <property type="component" value="Unassembled WGS sequence"/>
</dbReference>
<comment type="caution">
    <text evidence="1">The sequence shown here is derived from an EMBL/GenBank/DDBJ whole genome shotgun (WGS) entry which is preliminary data.</text>
</comment>
<evidence type="ECO:0000313" key="2">
    <source>
        <dbReference type="Proteomes" id="UP000317770"/>
    </source>
</evidence>
<evidence type="ECO:0000313" key="1">
    <source>
        <dbReference type="EMBL" id="TVX83692.1"/>
    </source>
</evidence>
<accession>A0A8B5Y3H7</accession>